<feature type="domain" description="Sucrose phosphatase-like" evidence="2">
    <location>
        <begin position="8"/>
        <end position="127"/>
    </location>
</feature>
<organism evidence="3 4">
    <name type="scientific">Haematococcus lacustris</name>
    <name type="common">Green alga</name>
    <name type="synonym">Haematococcus pluvialis</name>
    <dbReference type="NCBI Taxonomy" id="44745"/>
    <lineage>
        <taxon>Eukaryota</taxon>
        <taxon>Viridiplantae</taxon>
        <taxon>Chlorophyta</taxon>
        <taxon>core chlorophytes</taxon>
        <taxon>Chlorophyceae</taxon>
        <taxon>CS clade</taxon>
        <taxon>Chlamydomonadales</taxon>
        <taxon>Haematococcaceae</taxon>
        <taxon>Haematococcus</taxon>
    </lineage>
</organism>
<dbReference type="SUPFAM" id="SSF56784">
    <property type="entry name" value="HAD-like"/>
    <property type="match status" value="1"/>
</dbReference>
<dbReference type="Gene3D" id="3.90.1070.10">
    <property type="match status" value="1"/>
</dbReference>
<sequence>MQVYFMAASEQRPHKLSWVVAEGVGPEEGERLVAKLQAGLDAHGLTAKIIFSGGRDVDVISAQAGKGQALAFLMKRLAAAGCKPPHVQVNGDSGNDIDLFKVPGVVGCVVSNAHSELRQFAQQADKEAGPAMAGVQPQPAVTRGVNNWLAS</sequence>
<evidence type="ECO:0000256" key="1">
    <source>
        <dbReference type="ARBA" id="ARBA00022801"/>
    </source>
</evidence>
<dbReference type="Pfam" id="PF05116">
    <property type="entry name" value="S6PP"/>
    <property type="match status" value="1"/>
</dbReference>
<dbReference type="InterPro" id="IPR051518">
    <property type="entry name" value="Sucrose_Phosphatase"/>
</dbReference>
<dbReference type="Proteomes" id="UP000485058">
    <property type="component" value="Unassembled WGS sequence"/>
</dbReference>
<gene>
    <name evidence="3" type="ORF">HaLaN_13753</name>
</gene>
<name>A0A699ZD13_HAELA</name>
<protein>
    <submittedName>
        <fullName evidence="3">S6PP domain-containing protein</fullName>
    </submittedName>
</protein>
<evidence type="ECO:0000313" key="3">
    <source>
        <dbReference type="EMBL" id="GFH17179.1"/>
    </source>
</evidence>
<accession>A0A699ZD13</accession>
<keyword evidence="4" id="KW-1185">Reference proteome</keyword>
<reference evidence="3 4" key="1">
    <citation type="submission" date="2020-02" db="EMBL/GenBank/DDBJ databases">
        <title>Draft genome sequence of Haematococcus lacustris strain NIES-144.</title>
        <authorList>
            <person name="Morimoto D."/>
            <person name="Nakagawa S."/>
            <person name="Yoshida T."/>
            <person name="Sawayama S."/>
        </authorList>
    </citation>
    <scope>NUCLEOTIDE SEQUENCE [LARGE SCALE GENOMIC DNA]</scope>
    <source>
        <strain evidence="3 4">NIES-144</strain>
    </source>
</reference>
<dbReference type="PANTHER" id="PTHR46521">
    <property type="entry name" value="SUCROSE-PHOSPHATASE 2-RELATED"/>
    <property type="match status" value="1"/>
</dbReference>
<dbReference type="InterPro" id="IPR023214">
    <property type="entry name" value="HAD_sf"/>
</dbReference>
<evidence type="ECO:0000313" key="4">
    <source>
        <dbReference type="Proteomes" id="UP000485058"/>
    </source>
</evidence>
<dbReference type="PANTHER" id="PTHR46521:SF4">
    <property type="entry name" value="SUCROSE-PHOSPHATASE 2-RELATED"/>
    <property type="match status" value="1"/>
</dbReference>
<dbReference type="Gene3D" id="3.40.50.1000">
    <property type="entry name" value="HAD superfamily/HAD-like"/>
    <property type="match status" value="1"/>
</dbReference>
<dbReference type="GO" id="GO:0016787">
    <property type="term" value="F:hydrolase activity"/>
    <property type="evidence" value="ECO:0007669"/>
    <property type="project" value="UniProtKB-KW"/>
</dbReference>
<dbReference type="InterPro" id="IPR036412">
    <property type="entry name" value="HAD-like_sf"/>
</dbReference>
<proteinExistence type="predicted"/>
<dbReference type="EMBL" id="BLLF01001108">
    <property type="protein sequence ID" value="GFH17179.1"/>
    <property type="molecule type" value="Genomic_DNA"/>
</dbReference>
<dbReference type="InterPro" id="IPR006380">
    <property type="entry name" value="SPP-like_dom"/>
</dbReference>
<comment type="caution">
    <text evidence="3">The sequence shown here is derived from an EMBL/GenBank/DDBJ whole genome shotgun (WGS) entry which is preliminary data.</text>
</comment>
<dbReference type="AlphaFoldDB" id="A0A699ZD13"/>
<keyword evidence="1" id="KW-0378">Hydrolase</keyword>
<evidence type="ECO:0000259" key="2">
    <source>
        <dbReference type="Pfam" id="PF05116"/>
    </source>
</evidence>